<dbReference type="STRING" id="261392.SAMN02745149_01968"/>
<dbReference type="AlphaFoldDB" id="A0A1T4MF99"/>
<organism evidence="2 3">
    <name type="scientific">Treponema porcinum</name>
    <dbReference type="NCBI Taxonomy" id="261392"/>
    <lineage>
        <taxon>Bacteria</taxon>
        <taxon>Pseudomonadati</taxon>
        <taxon>Spirochaetota</taxon>
        <taxon>Spirochaetia</taxon>
        <taxon>Spirochaetales</taxon>
        <taxon>Treponemataceae</taxon>
        <taxon>Treponema</taxon>
    </lineage>
</organism>
<evidence type="ECO:0000256" key="1">
    <source>
        <dbReference type="SAM" id="Phobius"/>
    </source>
</evidence>
<feature type="transmembrane region" description="Helical" evidence="1">
    <location>
        <begin position="390"/>
        <end position="410"/>
    </location>
</feature>
<feature type="transmembrane region" description="Helical" evidence="1">
    <location>
        <begin position="416"/>
        <end position="435"/>
    </location>
</feature>
<sequence>MNNLKAKKYRDFLFFAFYTAIFTVIAVACFVLYFVLDKTFFTTYDGRVQHIAALSYYGEYLRSLFHSFFIEGKFEVQQWDFNLGFGADIIQTLHYYVIGDPFSFLSVFFSTKNMHILYNVNIFLRLYCIGIAFLAYCRYHKFDRQASLCGAFVYIFCGFSFFCAPRHPYFVNPMIWLPLLFIGIDKIFREKRILFFAFFVFVSTASNFYFFYMLSIIVFVYALIRFFFVFPKNKYKNIWRYILLALAGYVLGVCMAAFLFFPNVSGFFLCGRSEEEKPLTFLYRPNYYIKMFLGFVAPSTFGSYSTFGYAAPALPLTICLFRMKDKISRQLKLSITIGLIFYLLPVFGCIFNGFSYPSNRWGFAFSFSIAIGVSYVLPSAIKYTWKEIRSIMIACILLCCFVFALSIFISDVREQFLLSYTVLFVTILILSAVYIFRCSVKIPYFILILISVIFQANFRYSPRGLDYLSKGISTDEYVELQREYTTNFPIEDSEFCRVETACLKSPNAPAVSGIKGTTYYWSINNGLLYEFYRDYNLKNNLLSSFGLENNEYLFSLLNVKYYIVPAEKTADIPQSFIDTGKNYIGYKIFENKNFQYFGFSESGEHLKNVKTSTNKLTAEISPEKDCTIFLSIPYSKYWNAKIDNKKTDIRLAKTAFMELTVPEGTHLIELTYKNNSFILGVIVSVFCFIIFVTISVYNNFLSICKKKCKYETVTKNIF</sequence>
<dbReference type="RefSeq" id="WP_078933861.1">
    <property type="nucleotide sequence ID" value="NZ_FUWG01000015.1"/>
</dbReference>
<dbReference type="EMBL" id="FUWG01000015">
    <property type="protein sequence ID" value="SJZ65537.1"/>
    <property type="molecule type" value="Genomic_DNA"/>
</dbReference>
<dbReference type="GeneID" id="78317244"/>
<keyword evidence="1" id="KW-1133">Transmembrane helix</keyword>
<dbReference type="InterPro" id="IPR018580">
    <property type="entry name" value="Uncharacterised_YfhO"/>
</dbReference>
<evidence type="ECO:0000313" key="3">
    <source>
        <dbReference type="Proteomes" id="UP000190423"/>
    </source>
</evidence>
<dbReference type="PANTHER" id="PTHR38454">
    <property type="entry name" value="INTEGRAL MEMBRANE PROTEIN-RELATED"/>
    <property type="match status" value="1"/>
</dbReference>
<feature type="transmembrane region" description="Helical" evidence="1">
    <location>
        <begin position="677"/>
        <end position="697"/>
    </location>
</feature>
<dbReference type="Proteomes" id="UP000190423">
    <property type="component" value="Unassembled WGS sequence"/>
</dbReference>
<feature type="transmembrane region" description="Helical" evidence="1">
    <location>
        <begin position="442"/>
        <end position="460"/>
    </location>
</feature>
<feature type="transmembrane region" description="Helical" evidence="1">
    <location>
        <begin position="360"/>
        <end position="378"/>
    </location>
</feature>
<keyword evidence="1" id="KW-0472">Membrane</keyword>
<reference evidence="2 3" key="1">
    <citation type="submission" date="2017-02" db="EMBL/GenBank/DDBJ databases">
        <authorList>
            <person name="Peterson S.W."/>
        </authorList>
    </citation>
    <scope>NUCLEOTIDE SEQUENCE [LARGE SCALE GENOMIC DNA]</scope>
    <source>
        <strain evidence="2 3">ATCC BAA-908</strain>
    </source>
</reference>
<dbReference type="PANTHER" id="PTHR38454:SF1">
    <property type="entry name" value="INTEGRAL MEMBRANE PROTEIN"/>
    <property type="match status" value="1"/>
</dbReference>
<feature type="transmembrane region" description="Helical" evidence="1">
    <location>
        <begin position="301"/>
        <end position="321"/>
    </location>
</feature>
<dbReference type="OrthoDB" id="9772884at2"/>
<dbReference type="Pfam" id="PF09586">
    <property type="entry name" value="YfhO"/>
    <property type="match status" value="2"/>
</dbReference>
<keyword evidence="3" id="KW-1185">Reference proteome</keyword>
<feature type="transmembrane region" description="Helical" evidence="1">
    <location>
        <begin position="209"/>
        <end position="229"/>
    </location>
</feature>
<keyword evidence="1" id="KW-0812">Transmembrane</keyword>
<gene>
    <name evidence="2" type="ORF">SAMN02745149_01968</name>
</gene>
<feature type="transmembrane region" description="Helical" evidence="1">
    <location>
        <begin position="116"/>
        <end position="136"/>
    </location>
</feature>
<feature type="transmembrane region" description="Helical" evidence="1">
    <location>
        <begin position="12"/>
        <end position="36"/>
    </location>
</feature>
<evidence type="ECO:0000313" key="2">
    <source>
        <dbReference type="EMBL" id="SJZ65537.1"/>
    </source>
</evidence>
<feature type="transmembrane region" description="Helical" evidence="1">
    <location>
        <begin position="241"/>
        <end position="261"/>
    </location>
</feature>
<feature type="transmembrane region" description="Helical" evidence="1">
    <location>
        <begin position="333"/>
        <end position="354"/>
    </location>
</feature>
<accession>A0A1T4MF99</accession>
<proteinExistence type="predicted"/>
<name>A0A1T4MF99_TREPO</name>
<protein>
    <submittedName>
        <fullName evidence="2">Membrane protein YfhO</fullName>
    </submittedName>
</protein>
<dbReference type="PROSITE" id="PS51257">
    <property type="entry name" value="PROKAR_LIPOPROTEIN"/>
    <property type="match status" value="1"/>
</dbReference>
<feature type="transmembrane region" description="Helical" evidence="1">
    <location>
        <begin position="148"/>
        <end position="167"/>
    </location>
</feature>